<feature type="compositionally biased region" description="Low complexity" evidence="4">
    <location>
        <begin position="1"/>
        <end position="14"/>
    </location>
</feature>
<dbReference type="PROSITE" id="PS51523">
    <property type="entry name" value="ZF_HD_DIMER"/>
    <property type="match status" value="1"/>
</dbReference>
<evidence type="ECO:0000313" key="7">
    <source>
        <dbReference type="Proteomes" id="UP001141806"/>
    </source>
</evidence>
<dbReference type="GO" id="GO:0050793">
    <property type="term" value="P:regulation of developmental process"/>
    <property type="evidence" value="ECO:0007669"/>
    <property type="project" value="TreeGrafter"/>
</dbReference>
<proteinExistence type="predicted"/>
<reference evidence="6" key="1">
    <citation type="journal article" date="2023" name="Plant J.">
        <title>The genome of the king protea, Protea cynaroides.</title>
        <authorList>
            <person name="Chang J."/>
            <person name="Duong T.A."/>
            <person name="Schoeman C."/>
            <person name="Ma X."/>
            <person name="Roodt D."/>
            <person name="Barker N."/>
            <person name="Li Z."/>
            <person name="Van de Peer Y."/>
            <person name="Mizrachi E."/>
        </authorList>
    </citation>
    <scope>NUCLEOTIDE SEQUENCE</scope>
    <source>
        <tissue evidence="6">Young leaves</tissue>
    </source>
</reference>
<keyword evidence="2" id="KW-0863">Zinc-finger</keyword>
<accession>A0A9Q0R094</accession>
<comment type="caution">
    <text evidence="6">The sequence shown here is derived from an EMBL/GenBank/DDBJ whole genome shotgun (WGS) entry which is preliminary data.</text>
</comment>
<dbReference type="Pfam" id="PF04770">
    <property type="entry name" value="ZF-HD_dimer"/>
    <property type="match status" value="1"/>
</dbReference>
<evidence type="ECO:0000256" key="4">
    <source>
        <dbReference type="SAM" id="MobiDB-lite"/>
    </source>
</evidence>
<dbReference type="GO" id="GO:0005634">
    <property type="term" value="C:nucleus"/>
    <property type="evidence" value="ECO:0007669"/>
    <property type="project" value="TreeGrafter"/>
</dbReference>
<dbReference type="AlphaFoldDB" id="A0A9Q0R094"/>
<feature type="domain" description="ZF-HD dimerization-type" evidence="5">
    <location>
        <begin position="64"/>
        <end position="113"/>
    </location>
</feature>
<evidence type="ECO:0000313" key="6">
    <source>
        <dbReference type="EMBL" id="KAJ4978180.1"/>
    </source>
</evidence>
<dbReference type="GO" id="GO:0003700">
    <property type="term" value="F:DNA-binding transcription factor activity"/>
    <property type="evidence" value="ECO:0007669"/>
    <property type="project" value="TreeGrafter"/>
</dbReference>
<dbReference type="NCBIfam" id="TIGR01566">
    <property type="entry name" value="ZF_HD_prot_N"/>
    <property type="match status" value="1"/>
</dbReference>
<dbReference type="EMBL" id="JAMYWD010000002">
    <property type="protein sequence ID" value="KAJ4978180.1"/>
    <property type="molecule type" value="Genomic_DNA"/>
</dbReference>
<evidence type="ECO:0000256" key="1">
    <source>
        <dbReference type="ARBA" id="ARBA00022723"/>
    </source>
</evidence>
<feature type="region of interest" description="Disordered" evidence="4">
    <location>
        <begin position="1"/>
        <end position="50"/>
    </location>
</feature>
<dbReference type="OrthoDB" id="682018at2759"/>
<evidence type="ECO:0000256" key="2">
    <source>
        <dbReference type="ARBA" id="ARBA00022771"/>
    </source>
</evidence>
<name>A0A9Q0R094_9MAGN</name>
<keyword evidence="1" id="KW-0479">Metal-binding</keyword>
<dbReference type="GO" id="GO:0008270">
    <property type="term" value="F:zinc ion binding"/>
    <property type="evidence" value="ECO:0007669"/>
    <property type="project" value="UniProtKB-KW"/>
</dbReference>
<sequence length="130" mass="14453">MPSSLSSSIHLSHQSSRRSKKISASTVEEEPEPKPVETTNMRLQEEPKRVSNCSLAKKEEVIRYRECRKNHAANIGGYAVDGCGEFMAAGEERTSDALKCAACNCHRNFHKRVVEGESFCDCSSDSTTRK</sequence>
<gene>
    <name evidence="6" type="ORF">NE237_008960</name>
</gene>
<dbReference type="InterPro" id="IPR006456">
    <property type="entry name" value="ZF_HD_homeobox_Cys/His_dimer"/>
</dbReference>
<dbReference type="PANTHER" id="PTHR31948">
    <property type="entry name" value="ZINC-FINGER HOMEODOMAIN PROTEIN 2"/>
    <property type="match status" value="1"/>
</dbReference>
<protein>
    <recommendedName>
        <fullName evidence="5">ZF-HD dimerization-type domain-containing protein</fullName>
    </recommendedName>
</protein>
<organism evidence="6 7">
    <name type="scientific">Protea cynaroides</name>
    <dbReference type="NCBI Taxonomy" id="273540"/>
    <lineage>
        <taxon>Eukaryota</taxon>
        <taxon>Viridiplantae</taxon>
        <taxon>Streptophyta</taxon>
        <taxon>Embryophyta</taxon>
        <taxon>Tracheophyta</taxon>
        <taxon>Spermatophyta</taxon>
        <taxon>Magnoliopsida</taxon>
        <taxon>Proteales</taxon>
        <taxon>Proteaceae</taxon>
        <taxon>Protea</taxon>
    </lineage>
</organism>
<evidence type="ECO:0000256" key="3">
    <source>
        <dbReference type="ARBA" id="ARBA00022833"/>
    </source>
</evidence>
<keyword evidence="7" id="KW-1185">Reference proteome</keyword>
<evidence type="ECO:0000259" key="5">
    <source>
        <dbReference type="PROSITE" id="PS51523"/>
    </source>
</evidence>
<keyword evidence="3" id="KW-0862">Zinc</keyword>
<dbReference type="Proteomes" id="UP001141806">
    <property type="component" value="Unassembled WGS sequence"/>
</dbReference>
<dbReference type="GO" id="GO:0000976">
    <property type="term" value="F:transcription cis-regulatory region binding"/>
    <property type="evidence" value="ECO:0007669"/>
    <property type="project" value="TreeGrafter"/>
</dbReference>
<dbReference type="PANTHER" id="PTHR31948:SF171">
    <property type="entry name" value="HOMEOBOX DOMAIN-CONTAINING PROTEIN"/>
    <property type="match status" value="1"/>
</dbReference>